<keyword evidence="6" id="KW-1185">Reference proteome</keyword>
<dbReference type="InterPro" id="IPR011598">
    <property type="entry name" value="bHLH_dom"/>
</dbReference>
<proteinExistence type="predicted"/>
<feature type="region of interest" description="Disordered" evidence="3">
    <location>
        <begin position="307"/>
        <end position="328"/>
    </location>
</feature>
<dbReference type="SMART" id="SM00353">
    <property type="entry name" value="HLH"/>
    <property type="match status" value="1"/>
</dbReference>
<sequence>MESYTGSNSTALGDAVFRTFVFDDNRQQPILDESQMHMTYDFGPCPLSDNTIPTLYSSSVSDAALSLTENLPYQQWFSLHDLQKNSLFAQSMAQAYQFTDNHPITQSDDVTPAPCAPLIPISSQDSIQNEEDGVVEALLSSVHCDPLTPISSQNSIQSGDDGIVALLSSKFNRSHVTHESSSNRDLLVTSLMQYDALHNTCSQNLFTPVERIAHRTGFIKPPESSQCSNFRKWGKHLPPTARSFRTEGAINSYSPKHVLRIRLPKLAEKMQQQALRTARTGTSVVNGAGTQASSHWQAASIDVHSISSGDSSGNYHQQQKNETNDLTATSHMYAERRRRKRQRECFSKLRTLVPSITKKDKVTVLEHAITFIKESQNKVDELETLISLKDELLAGNLGSL</sequence>
<evidence type="ECO:0000256" key="3">
    <source>
        <dbReference type="SAM" id="MobiDB-lite"/>
    </source>
</evidence>
<evidence type="ECO:0000313" key="6">
    <source>
        <dbReference type="Proteomes" id="UP000825935"/>
    </source>
</evidence>
<protein>
    <recommendedName>
        <fullName evidence="4">BHLH domain-containing protein</fullName>
    </recommendedName>
</protein>
<dbReference type="Pfam" id="PF00010">
    <property type="entry name" value="HLH"/>
    <property type="match status" value="1"/>
</dbReference>
<name>A0A8T2U0A9_CERRI</name>
<dbReference type="PANTHER" id="PTHR46266:SF4">
    <property type="entry name" value="TRANSCRIPTION FACTOR TT8"/>
    <property type="match status" value="1"/>
</dbReference>
<dbReference type="PANTHER" id="PTHR46266">
    <property type="entry name" value="TRANSCRIPTION FACTOR TT8"/>
    <property type="match status" value="1"/>
</dbReference>
<dbReference type="Proteomes" id="UP000825935">
    <property type="component" value="Chromosome 9"/>
</dbReference>
<comment type="caution">
    <text evidence="5">The sequence shown here is derived from an EMBL/GenBank/DDBJ whole genome shotgun (WGS) entry which is preliminary data.</text>
</comment>
<keyword evidence="2" id="KW-0804">Transcription</keyword>
<evidence type="ECO:0000259" key="4">
    <source>
        <dbReference type="PROSITE" id="PS50888"/>
    </source>
</evidence>
<dbReference type="PROSITE" id="PS50888">
    <property type="entry name" value="BHLH"/>
    <property type="match status" value="1"/>
</dbReference>
<dbReference type="Gene3D" id="4.10.280.10">
    <property type="entry name" value="Helix-loop-helix DNA-binding domain"/>
    <property type="match status" value="1"/>
</dbReference>
<evidence type="ECO:0000256" key="1">
    <source>
        <dbReference type="ARBA" id="ARBA00023015"/>
    </source>
</evidence>
<organism evidence="5 6">
    <name type="scientific">Ceratopteris richardii</name>
    <name type="common">Triangle waterfern</name>
    <dbReference type="NCBI Taxonomy" id="49495"/>
    <lineage>
        <taxon>Eukaryota</taxon>
        <taxon>Viridiplantae</taxon>
        <taxon>Streptophyta</taxon>
        <taxon>Embryophyta</taxon>
        <taxon>Tracheophyta</taxon>
        <taxon>Polypodiopsida</taxon>
        <taxon>Polypodiidae</taxon>
        <taxon>Polypodiales</taxon>
        <taxon>Pteridineae</taxon>
        <taxon>Pteridaceae</taxon>
        <taxon>Parkerioideae</taxon>
        <taxon>Ceratopteris</taxon>
    </lineage>
</organism>
<dbReference type="OrthoDB" id="690068at2759"/>
<dbReference type="InterPro" id="IPR036638">
    <property type="entry name" value="HLH_DNA-bd_sf"/>
</dbReference>
<accession>A0A8T2U0A9</accession>
<dbReference type="EMBL" id="CM035414">
    <property type="protein sequence ID" value="KAH7428682.1"/>
    <property type="molecule type" value="Genomic_DNA"/>
</dbReference>
<evidence type="ECO:0000256" key="2">
    <source>
        <dbReference type="ARBA" id="ARBA00023163"/>
    </source>
</evidence>
<evidence type="ECO:0000313" key="5">
    <source>
        <dbReference type="EMBL" id="KAH7428682.1"/>
    </source>
</evidence>
<keyword evidence="1" id="KW-0805">Transcription regulation</keyword>
<dbReference type="GO" id="GO:0046983">
    <property type="term" value="F:protein dimerization activity"/>
    <property type="evidence" value="ECO:0007669"/>
    <property type="project" value="InterPro"/>
</dbReference>
<reference evidence="5" key="1">
    <citation type="submission" date="2021-08" db="EMBL/GenBank/DDBJ databases">
        <title>WGS assembly of Ceratopteris richardii.</title>
        <authorList>
            <person name="Marchant D.B."/>
            <person name="Chen G."/>
            <person name="Jenkins J."/>
            <person name="Shu S."/>
            <person name="Leebens-Mack J."/>
            <person name="Grimwood J."/>
            <person name="Schmutz J."/>
            <person name="Soltis P."/>
            <person name="Soltis D."/>
            <person name="Chen Z.-H."/>
        </authorList>
    </citation>
    <scope>NUCLEOTIDE SEQUENCE</scope>
    <source>
        <strain evidence="5">Whitten #5841</strain>
        <tissue evidence="5">Leaf</tissue>
    </source>
</reference>
<dbReference type="AlphaFoldDB" id="A0A8T2U0A9"/>
<gene>
    <name evidence="5" type="ORF">KP509_09G011700</name>
</gene>
<dbReference type="SUPFAM" id="SSF47459">
    <property type="entry name" value="HLH, helix-loop-helix DNA-binding domain"/>
    <property type="match status" value="1"/>
</dbReference>
<feature type="domain" description="BHLH" evidence="4">
    <location>
        <begin position="326"/>
        <end position="375"/>
    </location>
</feature>